<dbReference type="GO" id="GO:0005886">
    <property type="term" value="C:plasma membrane"/>
    <property type="evidence" value="ECO:0007669"/>
    <property type="project" value="UniProtKB-SubCell"/>
</dbReference>
<dbReference type="Proteomes" id="UP000275348">
    <property type="component" value="Unassembled WGS sequence"/>
</dbReference>
<dbReference type="GO" id="GO:0046872">
    <property type="term" value="F:metal ion binding"/>
    <property type="evidence" value="ECO:0007669"/>
    <property type="project" value="UniProtKB-KW"/>
</dbReference>
<dbReference type="InterPro" id="IPR004254">
    <property type="entry name" value="AdipoR/HlyIII-related"/>
</dbReference>
<dbReference type="RefSeq" id="WP_121934566.1">
    <property type="nucleotide sequence ID" value="NZ_RDOJ01000008.1"/>
</dbReference>
<keyword evidence="6 8" id="KW-0472">Membrane</keyword>
<evidence type="ECO:0000256" key="1">
    <source>
        <dbReference type="ARBA" id="ARBA00004651"/>
    </source>
</evidence>
<gene>
    <name evidence="9" type="ORF">EAH69_07475</name>
</gene>
<evidence type="ECO:0000256" key="6">
    <source>
        <dbReference type="ARBA" id="ARBA00023136"/>
    </source>
</evidence>
<keyword evidence="4 8" id="KW-0812">Transmembrane</keyword>
<keyword evidence="7" id="KW-0479">Metal-binding</keyword>
<evidence type="ECO:0000256" key="7">
    <source>
        <dbReference type="PIRSR" id="PIRSR604254-1"/>
    </source>
</evidence>
<evidence type="ECO:0000313" key="9">
    <source>
        <dbReference type="EMBL" id="RLZ09884.1"/>
    </source>
</evidence>
<proteinExistence type="inferred from homology"/>
<feature type="transmembrane region" description="Helical" evidence="8">
    <location>
        <begin position="165"/>
        <end position="184"/>
    </location>
</feature>
<dbReference type="NCBIfam" id="TIGR01065">
    <property type="entry name" value="hlyIII"/>
    <property type="match status" value="1"/>
</dbReference>
<organism evidence="9 10">
    <name type="scientific">Faecalibacter macacae</name>
    <dbReference type="NCBI Taxonomy" id="1859289"/>
    <lineage>
        <taxon>Bacteria</taxon>
        <taxon>Pseudomonadati</taxon>
        <taxon>Bacteroidota</taxon>
        <taxon>Flavobacteriia</taxon>
        <taxon>Flavobacteriales</taxon>
        <taxon>Weeksellaceae</taxon>
        <taxon>Faecalibacter</taxon>
    </lineage>
</organism>
<name>A0A3L9MF41_9FLAO</name>
<dbReference type="Pfam" id="PF03006">
    <property type="entry name" value="HlyIII"/>
    <property type="match status" value="1"/>
</dbReference>
<feature type="transmembrane region" description="Helical" evidence="8">
    <location>
        <begin position="18"/>
        <end position="36"/>
    </location>
</feature>
<evidence type="ECO:0000256" key="5">
    <source>
        <dbReference type="ARBA" id="ARBA00022989"/>
    </source>
</evidence>
<dbReference type="EMBL" id="RDOJ01000008">
    <property type="protein sequence ID" value="RLZ09884.1"/>
    <property type="molecule type" value="Genomic_DNA"/>
</dbReference>
<feature type="transmembrane region" description="Helical" evidence="8">
    <location>
        <begin position="112"/>
        <end position="130"/>
    </location>
</feature>
<keyword evidence="7" id="KW-0862">Zinc</keyword>
<evidence type="ECO:0000256" key="8">
    <source>
        <dbReference type="SAM" id="Phobius"/>
    </source>
</evidence>
<protein>
    <submittedName>
        <fullName evidence="9">Hemolysin III family protein</fullName>
    </submittedName>
</protein>
<evidence type="ECO:0000313" key="10">
    <source>
        <dbReference type="Proteomes" id="UP000275348"/>
    </source>
</evidence>
<accession>A0A3L9MF41</accession>
<keyword evidence="5 8" id="KW-1133">Transmembrane helix</keyword>
<sequence length="214" mass="24292">MKQEILNSYSPTEEKLNVYSHLLGLFLSIVGLILLIKKSLIIENRWATVSFIIFGLSMITLYLASTLYHAATNPEKRIKLKIFDHVAIYVLIAGSYTPYTLVSLVNDNGWKVFAIVWGFALIGIIIKLFFTGRFKVVSTLMYVLMGWMIVFSFSDLQKNVSEEGINWLIAGGIAYTVGAILYSIKKIPYNHAIFHVFVLIGTFCHFFSILNYVL</sequence>
<evidence type="ECO:0000256" key="4">
    <source>
        <dbReference type="ARBA" id="ARBA00022692"/>
    </source>
</evidence>
<dbReference type="PANTHER" id="PTHR20855:SF3">
    <property type="entry name" value="LD03007P"/>
    <property type="match status" value="1"/>
</dbReference>
<dbReference type="AlphaFoldDB" id="A0A3L9MF41"/>
<comment type="subcellular location">
    <subcellularLocation>
        <location evidence="1">Cell membrane</location>
        <topology evidence="1">Multi-pass membrane protein</topology>
    </subcellularLocation>
</comment>
<feature type="binding site" evidence="7">
    <location>
        <position position="195"/>
    </location>
    <ligand>
        <name>Zn(2+)</name>
        <dbReference type="ChEBI" id="CHEBI:29105"/>
    </ligand>
</feature>
<comment type="similarity">
    <text evidence="2">Belongs to the UPF0073 (Hly-III) family.</text>
</comment>
<evidence type="ECO:0000256" key="3">
    <source>
        <dbReference type="ARBA" id="ARBA00022475"/>
    </source>
</evidence>
<feature type="binding site" evidence="7">
    <location>
        <position position="191"/>
    </location>
    <ligand>
        <name>Zn(2+)</name>
        <dbReference type="ChEBI" id="CHEBI:29105"/>
    </ligand>
</feature>
<comment type="caution">
    <text evidence="9">The sequence shown here is derived from an EMBL/GenBank/DDBJ whole genome shotgun (WGS) entry which is preliminary data.</text>
</comment>
<keyword evidence="10" id="KW-1185">Reference proteome</keyword>
<evidence type="ECO:0000256" key="2">
    <source>
        <dbReference type="ARBA" id="ARBA00008488"/>
    </source>
</evidence>
<dbReference type="GO" id="GO:0140911">
    <property type="term" value="F:pore-forming activity"/>
    <property type="evidence" value="ECO:0007669"/>
    <property type="project" value="InterPro"/>
</dbReference>
<dbReference type="PANTHER" id="PTHR20855">
    <property type="entry name" value="ADIPOR/PROGESTIN RECEPTOR-RELATED"/>
    <property type="match status" value="1"/>
</dbReference>
<keyword evidence="3" id="KW-1003">Cell membrane</keyword>
<dbReference type="InterPro" id="IPR005744">
    <property type="entry name" value="Hy-lIII"/>
</dbReference>
<reference evidence="9 10" key="1">
    <citation type="submission" date="2018-10" db="EMBL/GenBank/DDBJ databases">
        <authorList>
            <person name="Chen X."/>
        </authorList>
    </citation>
    <scope>NUCLEOTIDE SEQUENCE [LARGE SCALE GENOMIC DNA]</scope>
    <source>
        <strain evidence="9 10">YIM 102668</strain>
    </source>
</reference>
<feature type="transmembrane region" description="Helical" evidence="8">
    <location>
        <begin position="136"/>
        <end position="153"/>
    </location>
</feature>
<feature type="transmembrane region" description="Helical" evidence="8">
    <location>
        <begin position="86"/>
        <end position="105"/>
    </location>
</feature>
<dbReference type="OrthoDB" id="9813689at2"/>
<feature type="transmembrane region" description="Helical" evidence="8">
    <location>
        <begin position="48"/>
        <end position="71"/>
    </location>
</feature>
<feature type="binding site" evidence="7">
    <location>
        <position position="69"/>
    </location>
    <ligand>
        <name>Zn(2+)</name>
        <dbReference type="ChEBI" id="CHEBI:29105"/>
    </ligand>
</feature>
<feature type="transmembrane region" description="Helical" evidence="8">
    <location>
        <begin position="190"/>
        <end position="213"/>
    </location>
</feature>